<dbReference type="Proteomes" id="UP000003009">
    <property type="component" value="Unassembled WGS sequence"/>
</dbReference>
<comment type="caution">
    <text evidence="2">The sequence shown here is derived from an EMBL/GenBank/DDBJ whole genome shotgun (WGS) entry which is preliminary data.</text>
</comment>
<sequence length="50" mass="5727">MAFSAVKNERNIAHRPKRQPEKKQQKTFDLGWSNVSNKIDVAQANDQKCA</sequence>
<feature type="region of interest" description="Disordered" evidence="1">
    <location>
        <begin position="1"/>
        <end position="28"/>
    </location>
</feature>
<dbReference type="HOGENOM" id="CLU_3118792_0_0_4"/>
<evidence type="ECO:0000313" key="3">
    <source>
        <dbReference type="Proteomes" id="UP000003009"/>
    </source>
</evidence>
<name>C4GMP3_9NEIS</name>
<evidence type="ECO:0000313" key="2">
    <source>
        <dbReference type="EMBL" id="EEP66577.1"/>
    </source>
</evidence>
<dbReference type="AlphaFoldDB" id="C4GMP3"/>
<feature type="compositionally biased region" description="Basic and acidic residues" evidence="1">
    <location>
        <begin position="7"/>
        <end position="26"/>
    </location>
</feature>
<reference evidence="2" key="1">
    <citation type="submission" date="2009-04" db="EMBL/GenBank/DDBJ databases">
        <authorList>
            <person name="Weinstock G."/>
            <person name="Sodergren E."/>
            <person name="Clifton S."/>
            <person name="Fulton L."/>
            <person name="Fulton B."/>
            <person name="Courtney L."/>
            <person name="Fronick C."/>
            <person name="Harrison M."/>
            <person name="Strong C."/>
            <person name="Farmer C."/>
            <person name="Delahaunty K."/>
            <person name="Markovic C."/>
            <person name="Hall O."/>
            <person name="Minx P."/>
            <person name="Tomlinson C."/>
            <person name="Mitreva M."/>
            <person name="Nelson J."/>
            <person name="Hou S."/>
            <person name="Wollam A."/>
            <person name="Pepin K.H."/>
            <person name="Johnson M."/>
            <person name="Bhonagiri V."/>
            <person name="Nash W.E."/>
            <person name="Warren W."/>
            <person name="Chinwalla A."/>
            <person name="Mardis E.R."/>
            <person name="Wilson R.K."/>
        </authorList>
    </citation>
    <scope>NUCLEOTIDE SEQUENCE [LARGE SCALE GENOMIC DNA]</scope>
    <source>
        <strain evidence="2">ATCC 51147</strain>
    </source>
</reference>
<keyword evidence="3" id="KW-1185">Reference proteome</keyword>
<organism evidence="2 3">
    <name type="scientific">Kingella oralis ATCC 51147</name>
    <dbReference type="NCBI Taxonomy" id="629741"/>
    <lineage>
        <taxon>Bacteria</taxon>
        <taxon>Pseudomonadati</taxon>
        <taxon>Pseudomonadota</taxon>
        <taxon>Betaproteobacteria</taxon>
        <taxon>Neisseriales</taxon>
        <taxon>Neisseriaceae</taxon>
        <taxon>Kingella</taxon>
    </lineage>
</organism>
<evidence type="ECO:0000256" key="1">
    <source>
        <dbReference type="SAM" id="MobiDB-lite"/>
    </source>
</evidence>
<dbReference type="EMBL" id="ACJW02000008">
    <property type="protein sequence ID" value="EEP66577.1"/>
    <property type="molecule type" value="Genomic_DNA"/>
</dbReference>
<protein>
    <submittedName>
        <fullName evidence="2">Uncharacterized protein</fullName>
    </submittedName>
</protein>
<proteinExistence type="predicted"/>
<dbReference type="STRING" id="629741.GCWU000324_02977"/>
<gene>
    <name evidence="2" type="ORF">GCWU000324_02977</name>
</gene>
<accession>C4GMP3</accession>